<dbReference type="InterPro" id="IPR056818">
    <property type="entry name" value="GlmU/GlgC-like_hexapep"/>
</dbReference>
<dbReference type="EMBL" id="CAKMUD010000057">
    <property type="protein sequence ID" value="CAH1578193.1"/>
    <property type="molecule type" value="Genomic_DNA"/>
</dbReference>
<keyword evidence="4" id="KW-0320">Glycogen biosynthesis</keyword>
<evidence type="ECO:0000259" key="5">
    <source>
        <dbReference type="Pfam" id="PF00483"/>
    </source>
</evidence>
<evidence type="ECO:0000259" key="6">
    <source>
        <dbReference type="Pfam" id="PF24894"/>
    </source>
</evidence>
<evidence type="ECO:0000256" key="1">
    <source>
        <dbReference type="ARBA" id="ARBA00010443"/>
    </source>
</evidence>
<dbReference type="AlphaFoldDB" id="A0AAU9QJ86"/>
<dbReference type="SUPFAM" id="SSF51161">
    <property type="entry name" value="Trimeric LpxA-like enzymes"/>
    <property type="match status" value="1"/>
</dbReference>
<dbReference type="RefSeq" id="WP_039976043.1">
    <property type="nucleotide sequence ID" value="NZ_CAKMTZ010000057.1"/>
</dbReference>
<dbReference type="CDD" id="cd04651">
    <property type="entry name" value="LbH_G1P_AT_C"/>
    <property type="match status" value="1"/>
</dbReference>
<evidence type="ECO:0000256" key="4">
    <source>
        <dbReference type="ARBA" id="ARBA00023056"/>
    </source>
</evidence>
<sequence>MTSKVVSIVLADKESGGLEPLSGTCCKSITPFAGAHRLIDFALSNLIQSGIKRNLVLSRFHCPALNEHIKRAWSKYDANIDILEPAYPHNKFLPALQYNWTDALLQNLEAINRPTDEHVLLVGGEQIHRRYLSSLLQYHRIQASELTLVVAQVPTERASAYHVVELDEQNQVTSIQHQPQQPAEIPNKPGISLVLTENYVLKRATLVKGLFTNAKNLDGRHDLTCDVIGKLVQKVKVALFDLGAVDSDQAPLYWHGLNSVDDYWSVQMAMLVEQNDTQKKSSEPLLSKEIVSQRSSLCNDAGGIKVRIKDSYIASGCRIEGACSIRSVIGVDCDLGRNSMLHEAVLMARCKIGANSRITRAIIEEDVHIAPGTVIGEKLEKDSERFFVTEGGLVVIPKGSRVGFEQPLTSLHDNYPEDVTANTI</sequence>
<dbReference type="Proteomes" id="UP001295462">
    <property type="component" value="Unassembled WGS sequence"/>
</dbReference>
<dbReference type="EC" id="2.7.7.27" evidence="7"/>
<protein>
    <submittedName>
        <fullName evidence="7">Glucose-1-phosphate adenylyltransferase</fullName>
        <ecNumber evidence="7">2.7.7.27</ecNumber>
    </submittedName>
</protein>
<dbReference type="SUPFAM" id="SSF53448">
    <property type="entry name" value="Nucleotide-diphospho-sugar transferases"/>
    <property type="match status" value="1"/>
</dbReference>
<accession>A0AAU9QJ86</accession>
<organism evidence="7 8">
    <name type="scientific">Vibrio jasicida</name>
    <dbReference type="NCBI Taxonomy" id="766224"/>
    <lineage>
        <taxon>Bacteria</taxon>
        <taxon>Pseudomonadati</taxon>
        <taxon>Pseudomonadota</taxon>
        <taxon>Gammaproteobacteria</taxon>
        <taxon>Vibrionales</taxon>
        <taxon>Vibrionaceae</taxon>
        <taxon>Vibrio</taxon>
    </lineage>
</organism>
<dbReference type="PANTHER" id="PTHR43523">
    <property type="entry name" value="GLUCOSE-1-PHOSPHATE ADENYLYLTRANSFERASE-RELATED"/>
    <property type="match status" value="1"/>
</dbReference>
<keyword evidence="2 7" id="KW-0808">Transferase</keyword>
<reference evidence="7" key="1">
    <citation type="submission" date="2022-01" db="EMBL/GenBank/DDBJ databases">
        <authorList>
            <person name="Lagorce A."/>
        </authorList>
    </citation>
    <scope>NUCLEOTIDE SEQUENCE</scope>
    <source>
        <strain evidence="7">Th15_F1_A12</strain>
    </source>
</reference>
<name>A0AAU9QJ86_9VIBR</name>
<dbReference type="InterPro" id="IPR011004">
    <property type="entry name" value="Trimer_LpxA-like_sf"/>
</dbReference>
<feature type="domain" description="Glucose-1-phosphate adenylyltransferase/Bifunctional protein GlmU-like C-terminal hexapeptide" evidence="6">
    <location>
        <begin position="300"/>
        <end position="396"/>
    </location>
</feature>
<comment type="caution">
    <text evidence="7">The sequence shown here is derived from an EMBL/GenBank/DDBJ whole genome shotgun (WGS) entry which is preliminary data.</text>
</comment>
<evidence type="ECO:0000256" key="2">
    <source>
        <dbReference type="ARBA" id="ARBA00022679"/>
    </source>
</evidence>
<dbReference type="InterPro" id="IPR005835">
    <property type="entry name" value="NTP_transferase_dom"/>
</dbReference>
<evidence type="ECO:0000313" key="7">
    <source>
        <dbReference type="EMBL" id="CAH1578193.1"/>
    </source>
</evidence>
<proteinExistence type="inferred from homology"/>
<comment type="similarity">
    <text evidence="1">Belongs to the bacterial/plant glucose-1-phosphate adenylyltransferase family.</text>
</comment>
<keyword evidence="3 7" id="KW-0548">Nucleotidyltransferase</keyword>
<dbReference type="InterPro" id="IPR029044">
    <property type="entry name" value="Nucleotide-diphossugar_trans"/>
</dbReference>
<dbReference type="InterPro" id="IPR011831">
    <property type="entry name" value="ADP-Glc_PPase"/>
</dbReference>
<dbReference type="GO" id="GO:0005978">
    <property type="term" value="P:glycogen biosynthetic process"/>
    <property type="evidence" value="ECO:0007669"/>
    <property type="project" value="UniProtKB-KW"/>
</dbReference>
<evidence type="ECO:0000313" key="8">
    <source>
        <dbReference type="Proteomes" id="UP001295462"/>
    </source>
</evidence>
<feature type="domain" description="Nucleotidyl transferase" evidence="5">
    <location>
        <begin position="18"/>
        <end position="270"/>
    </location>
</feature>
<dbReference type="Gene3D" id="3.90.550.10">
    <property type="entry name" value="Spore Coat Polysaccharide Biosynthesis Protein SpsA, Chain A"/>
    <property type="match status" value="1"/>
</dbReference>
<gene>
    <name evidence="7" type="ORF">THF1A12_150059</name>
</gene>
<dbReference type="GO" id="GO:0008878">
    <property type="term" value="F:glucose-1-phosphate adenylyltransferase activity"/>
    <property type="evidence" value="ECO:0007669"/>
    <property type="project" value="UniProtKB-EC"/>
</dbReference>
<dbReference type="Pfam" id="PF00483">
    <property type="entry name" value="NTP_transferase"/>
    <property type="match status" value="1"/>
</dbReference>
<dbReference type="Gene3D" id="2.160.10.10">
    <property type="entry name" value="Hexapeptide repeat proteins"/>
    <property type="match status" value="1"/>
</dbReference>
<dbReference type="PANTHER" id="PTHR43523:SF2">
    <property type="entry name" value="GLUCOSE-1-PHOSPHATE ADENYLYLTRANSFERASE"/>
    <property type="match status" value="1"/>
</dbReference>
<evidence type="ECO:0000256" key="3">
    <source>
        <dbReference type="ARBA" id="ARBA00022695"/>
    </source>
</evidence>
<dbReference type="Pfam" id="PF24894">
    <property type="entry name" value="Hexapep_GlmU"/>
    <property type="match status" value="1"/>
</dbReference>